<evidence type="ECO:0008006" key="3">
    <source>
        <dbReference type="Google" id="ProtNLM"/>
    </source>
</evidence>
<sequence length="220" mass="25337">MKIVLGLFILFTFLSCEIQYDGGTKLIVKGKIIDENNQPIANKDVKLIVSISTLEQRVFPFEENYIGRAISKKDGSFVIAIPRPINFGQIIVETNSDDNLLNQKQFVNIQMDNFENYELVLPETKLFKKTDLCTLNVELNQVDFNNRIISIDYIGEVCVGNVIFNVIDEEFWNFDSVFVKKNQTIILKYRIENISTGAFSDFEKSIQINDVSSFIYILNY</sequence>
<gene>
    <name evidence="1" type="ORF">ACFQ0S_06480</name>
</gene>
<protein>
    <recommendedName>
        <fullName evidence="3">Carboxypeptidase regulatory-like domain-containing protein</fullName>
    </recommendedName>
</protein>
<reference evidence="2" key="1">
    <citation type="journal article" date="2019" name="Int. J. Syst. Evol. Microbiol.">
        <title>The Global Catalogue of Microorganisms (GCM) 10K type strain sequencing project: providing services to taxonomists for standard genome sequencing and annotation.</title>
        <authorList>
            <consortium name="The Broad Institute Genomics Platform"/>
            <consortium name="The Broad Institute Genome Sequencing Center for Infectious Disease"/>
            <person name="Wu L."/>
            <person name="Ma J."/>
        </authorList>
    </citation>
    <scope>NUCLEOTIDE SEQUENCE [LARGE SCALE GENOMIC DNA]</scope>
    <source>
        <strain evidence="2">CECT 7649</strain>
    </source>
</reference>
<comment type="caution">
    <text evidence="1">The sequence shown here is derived from an EMBL/GenBank/DDBJ whole genome shotgun (WGS) entry which is preliminary data.</text>
</comment>
<dbReference type="Proteomes" id="UP001597051">
    <property type="component" value="Unassembled WGS sequence"/>
</dbReference>
<dbReference type="RefSeq" id="WP_379759881.1">
    <property type="nucleotide sequence ID" value="NZ_JBHSYB010000068.1"/>
</dbReference>
<accession>A0ABW3J1K2</accession>
<evidence type="ECO:0000313" key="2">
    <source>
        <dbReference type="Proteomes" id="UP001597051"/>
    </source>
</evidence>
<organism evidence="1 2">
    <name type="scientific">Flavobacterium myungsuense</name>
    <dbReference type="NCBI Taxonomy" id="651823"/>
    <lineage>
        <taxon>Bacteria</taxon>
        <taxon>Pseudomonadati</taxon>
        <taxon>Bacteroidota</taxon>
        <taxon>Flavobacteriia</taxon>
        <taxon>Flavobacteriales</taxon>
        <taxon>Flavobacteriaceae</taxon>
        <taxon>Flavobacterium</taxon>
    </lineage>
</organism>
<name>A0ABW3J1K2_9FLAO</name>
<dbReference type="EMBL" id="JBHTIZ010000016">
    <property type="protein sequence ID" value="MFD0984124.1"/>
    <property type="molecule type" value="Genomic_DNA"/>
</dbReference>
<keyword evidence="2" id="KW-1185">Reference proteome</keyword>
<evidence type="ECO:0000313" key="1">
    <source>
        <dbReference type="EMBL" id="MFD0984124.1"/>
    </source>
</evidence>
<dbReference type="PROSITE" id="PS51257">
    <property type="entry name" value="PROKAR_LIPOPROTEIN"/>
    <property type="match status" value="1"/>
</dbReference>
<proteinExistence type="predicted"/>